<protein>
    <recommendedName>
        <fullName evidence="3">Transposase</fullName>
    </recommendedName>
</protein>
<organism evidence="1 2">
    <name type="scientific">Alkaliphilus hydrothermalis</name>
    <dbReference type="NCBI Taxonomy" id="1482730"/>
    <lineage>
        <taxon>Bacteria</taxon>
        <taxon>Bacillati</taxon>
        <taxon>Bacillota</taxon>
        <taxon>Clostridia</taxon>
        <taxon>Peptostreptococcales</taxon>
        <taxon>Natronincolaceae</taxon>
        <taxon>Alkaliphilus</taxon>
    </lineage>
</organism>
<accession>A0ABS2NQ62</accession>
<reference evidence="1 2" key="1">
    <citation type="submission" date="2021-01" db="EMBL/GenBank/DDBJ databases">
        <title>Genomic Encyclopedia of Type Strains, Phase IV (KMG-IV): sequencing the most valuable type-strain genomes for metagenomic binning, comparative biology and taxonomic classification.</title>
        <authorList>
            <person name="Goeker M."/>
        </authorList>
    </citation>
    <scope>NUCLEOTIDE SEQUENCE [LARGE SCALE GENOMIC DNA]</scope>
    <source>
        <strain evidence="1 2">DSM 25890</strain>
    </source>
</reference>
<name>A0ABS2NQ62_9FIRM</name>
<gene>
    <name evidence="1" type="ORF">JOC73_001611</name>
</gene>
<dbReference type="EMBL" id="JAFBEE010000009">
    <property type="protein sequence ID" value="MBM7615049.1"/>
    <property type="molecule type" value="Genomic_DNA"/>
</dbReference>
<evidence type="ECO:0008006" key="3">
    <source>
        <dbReference type="Google" id="ProtNLM"/>
    </source>
</evidence>
<dbReference type="Proteomes" id="UP001314796">
    <property type="component" value="Unassembled WGS sequence"/>
</dbReference>
<proteinExistence type="predicted"/>
<evidence type="ECO:0000313" key="1">
    <source>
        <dbReference type="EMBL" id="MBM7615049.1"/>
    </source>
</evidence>
<keyword evidence="2" id="KW-1185">Reference proteome</keyword>
<sequence length="37" mass="4225">MPSKPRQKSKTGIYHIILRGINRQNIFEDEGGPTRVS</sequence>
<evidence type="ECO:0000313" key="2">
    <source>
        <dbReference type="Proteomes" id="UP001314796"/>
    </source>
</evidence>
<comment type="caution">
    <text evidence="1">The sequence shown here is derived from an EMBL/GenBank/DDBJ whole genome shotgun (WGS) entry which is preliminary data.</text>
</comment>